<dbReference type="Pfam" id="PF13715">
    <property type="entry name" value="CarbopepD_reg_2"/>
    <property type="match status" value="1"/>
</dbReference>
<dbReference type="InterPro" id="IPR039426">
    <property type="entry name" value="TonB-dep_rcpt-like"/>
</dbReference>
<dbReference type="Pfam" id="PF07715">
    <property type="entry name" value="Plug"/>
    <property type="match status" value="1"/>
</dbReference>
<dbReference type="EMBL" id="QLLL01000002">
    <property type="protein sequence ID" value="RAJ08454.1"/>
    <property type="molecule type" value="Genomic_DNA"/>
</dbReference>
<reference evidence="9 10" key="1">
    <citation type="submission" date="2018-06" db="EMBL/GenBank/DDBJ databases">
        <title>Genomic Encyclopedia of Archaeal and Bacterial Type Strains, Phase II (KMG-II): from individual species to whole genera.</title>
        <authorList>
            <person name="Goeker M."/>
        </authorList>
    </citation>
    <scope>NUCLEOTIDE SEQUENCE [LARGE SCALE GENOMIC DNA]</scope>
    <source>
        <strain evidence="9 10">DSM 23857</strain>
    </source>
</reference>
<dbReference type="InterPro" id="IPR036942">
    <property type="entry name" value="Beta-barrel_TonB_sf"/>
</dbReference>
<dbReference type="Proteomes" id="UP000249547">
    <property type="component" value="Unassembled WGS sequence"/>
</dbReference>
<organism evidence="9 10">
    <name type="scientific">Chitinophaga skermanii</name>
    <dbReference type="NCBI Taxonomy" id="331697"/>
    <lineage>
        <taxon>Bacteria</taxon>
        <taxon>Pseudomonadati</taxon>
        <taxon>Bacteroidota</taxon>
        <taxon>Chitinophagia</taxon>
        <taxon>Chitinophagales</taxon>
        <taxon>Chitinophagaceae</taxon>
        <taxon>Chitinophaga</taxon>
    </lineage>
</organism>
<name>A0A327QXJ8_9BACT</name>
<keyword evidence="3 7" id="KW-1134">Transmembrane beta strand</keyword>
<evidence type="ECO:0000256" key="5">
    <source>
        <dbReference type="ARBA" id="ARBA00023136"/>
    </source>
</evidence>
<comment type="similarity">
    <text evidence="7">Belongs to the TonB-dependent receptor family.</text>
</comment>
<evidence type="ECO:0000259" key="8">
    <source>
        <dbReference type="SMART" id="SM00965"/>
    </source>
</evidence>
<dbReference type="AlphaFoldDB" id="A0A327QXJ8"/>
<dbReference type="InterPro" id="IPR008969">
    <property type="entry name" value="CarboxyPept-like_regulatory"/>
</dbReference>
<evidence type="ECO:0000256" key="7">
    <source>
        <dbReference type="PROSITE-ProRule" id="PRU01360"/>
    </source>
</evidence>
<evidence type="ECO:0000256" key="3">
    <source>
        <dbReference type="ARBA" id="ARBA00022452"/>
    </source>
</evidence>
<gene>
    <name evidence="9" type="ORF">LX64_01106</name>
</gene>
<protein>
    <submittedName>
        <fullName evidence="9">TonB-linked SusC/RagA family outer membrane protein</fullName>
    </submittedName>
</protein>
<feature type="domain" description="Secretin/TonB short N-terminal" evidence="8">
    <location>
        <begin position="72"/>
        <end position="123"/>
    </location>
</feature>
<dbReference type="InterPro" id="IPR023997">
    <property type="entry name" value="TonB-dep_OMP_SusC/RagA_CS"/>
</dbReference>
<keyword evidence="6 7" id="KW-0998">Cell outer membrane</keyword>
<dbReference type="SMART" id="SM00965">
    <property type="entry name" value="STN"/>
    <property type="match status" value="1"/>
</dbReference>
<dbReference type="InterPro" id="IPR023996">
    <property type="entry name" value="TonB-dep_OMP_SusC/RagA"/>
</dbReference>
<evidence type="ECO:0000256" key="1">
    <source>
        <dbReference type="ARBA" id="ARBA00004571"/>
    </source>
</evidence>
<proteinExistence type="inferred from homology"/>
<dbReference type="InterPro" id="IPR037066">
    <property type="entry name" value="Plug_dom_sf"/>
</dbReference>
<dbReference type="Gene3D" id="2.40.170.20">
    <property type="entry name" value="TonB-dependent receptor, beta-barrel domain"/>
    <property type="match status" value="1"/>
</dbReference>
<keyword evidence="5 7" id="KW-0472">Membrane</keyword>
<keyword evidence="4 7" id="KW-0812">Transmembrane</keyword>
<dbReference type="Gene3D" id="2.170.130.10">
    <property type="entry name" value="TonB-dependent receptor, plug domain"/>
    <property type="match status" value="1"/>
</dbReference>
<sequence length="1189" mass="131864">MQKPAYGNLYFSTRRRNRLPAQISKIMRLLPIFLITALSSVHAAVSAQSVTLSGKNLSLKKVFSVIEKQTGYVLFSNKELLLNAKNVSVSATDLPLTKVLDLVLKNQGLDYVLQGKTIILSGKPSTTPSATPSSEVSVAAAITGVVTDIEGRPLPGVSIQVKETQKGVATAADGSFSVSATEGNTLRFTYIGYTPREITVTAQMLKEGQPPLLVKLSQASTKLDEVAITINTGYQSISRERMTGAYSSMQTKRLEGKLQPNLLSIIEGQAAGVAITKEGKVEVRGRSTFLANGEPLIVIDGYPAPGGLETVNIDNVETITVLKDAVAASIYGARSSNGVIVITTKTAKNGKLQIGYKGSTGMTLRPTLSYLNKTSGADYVDAEVDYYNSDAANVSWDYEGIGYYGRVTQLMVMKDQGLLSEDEVNTELAQLRKNNTLDQLERNLFRSSLTQQHNISISSNTDKFATNAAIRYIANQGNMKGISNDRLILDLKNDWKPSKHVTVKMFSNINFFNSKSPMDAGDMLDFTNWKIMRPYYNIVDQQGNSQNIPAVRPDLIERYNDYGGLKSMSYNPLKDLTMATTSNQAFLARLGGSISVNILDGLNAEAGGSWTRGSGMLRNLRQANSFYVRSLYNASSSVSNPGKHYLPEGAMMNETRSQSEAYTFRAQINYNKTLNRKHRIAVIAGSEVNKDLVDNNAAPTRVGYNEQAGTFATFNYLDYNSNAYAADFLFPEGIDVLSNGSYALRDNRFFSVYTNGSYEFDNRFLVSGSVRIDQGNLFGTNPKYRYKPNWSVGGTYKLGQEKFFHVPWIDKLDIRASYGINGNISFTQGPYLLITPANYSAITGGIPYTISSLPDNNLRWERTLITNVGTDVRLMRGRLNFTLDFYNKLSKDLLAPDFIDPTYGRFMITRNAGTSRNTGIELSLESDVVKKDRFNWNVAFNGSYNRSKVLQFNYDYLNPNVLTFSYSSNLLGSNAGAVLKAGYPLDAIFSYQFAGLDNSGTPQYYAADGKKIYGNDLAVKDMVYSGTARPKFILSLTNTVSYDRFDLSFMMIAKLGAVFRRDAFNGDNIDHKDVSLRWRKPGDENHTIYPKLAAFSSDAWYFPYTSMMVQKGDFMKLRDLTLAYRLNNKIWGNTGLNSARIYFQGRNLMTVAANKYGIDPETIEQSVNMSVKRTLPMRPEFYIGFSVNL</sequence>
<dbReference type="InterPro" id="IPR012910">
    <property type="entry name" value="Plug_dom"/>
</dbReference>
<evidence type="ECO:0000256" key="4">
    <source>
        <dbReference type="ARBA" id="ARBA00022692"/>
    </source>
</evidence>
<dbReference type="SUPFAM" id="SSF49464">
    <property type="entry name" value="Carboxypeptidase regulatory domain-like"/>
    <property type="match status" value="1"/>
</dbReference>
<dbReference type="NCBIfam" id="TIGR04056">
    <property type="entry name" value="OMP_RagA_SusC"/>
    <property type="match status" value="1"/>
</dbReference>
<evidence type="ECO:0000256" key="6">
    <source>
        <dbReference type="ARBA" id="ARBA00023237"/>
    </source>
</evidence>
<dbReference type="InterPro" id="IPR011662">
    <property type="entry name" value="Secretin/TonB_short_N"/>
</dbReference>
<evidence type="ECO:0000313" key="9">
    <source>
        <dbReference type="EMBL" id="RAJ08454.1"/>
    </source>
</evidence>
<dbReference type="Gene3D" id="2.60.40.1120">
    <property type="entry name" value="Carboxypeptidase-like, regulatory domain"/>
    <property type="match status" value="1"/>
</dbReference>
<keyword evidence="10" id="KW-1185">Reference proteome</keyword>
<dbReference type="SUPFAM" id="SSF56935">
    <property type="entry name" value="Porins"/>
    <property type="match status" value="1"/>
</dbReference>
<dbReference type="Pfam" id="PF07660">
    <property type="entry name" value="STN"/>
    <property type="match status" value="1"/>
</dbReference>
<accession>A0A327QXJ8</accession>
<dbReference type="GO" id="GO:0009279">
    <property type="term" value="C:cell outer membrane"/>
    <property type="evidence" value="ECO:0007669"/>
    <property type="project" value="UniProtKB-SubCell"/>
</dbReference>
<comment type="subcellular location">
    <subcellularLocation>
        <location evidence="1 7">Cell outer membrane</location>
        <topology evidence="1 7">Multi-pass membrane protein</topology>
    </subcellularLocation>
</comment>
<dbReference type="PROSITE" id="PS52016">
    <property type="entry name" value="TONB_DEPENDENT_REC_3"/>
    <property type="match status" value="1"/>
</dbReference>
<dbReference type="NCBIfam" id="TIGR04057">
    <property type="entry name" value="SusC_RagA_signa"/>
    <property type="match status" value="1"/>
</dbReference>
<evidence type="ECO:0000256" key="2">
    <source>
        <dbReference type="ARBA" id="ARBA00022448"/>
    </source>
</evidence>
<comment type="caution">
    <text evidence="9">The sequence shown here is derived from an EMBL/GenBank/DDBJ whole genome shotgun (WGS) entry which is preliminary data.</text>
</comment>
<keyword evidence="2 7" id="KW-0813">Transport</keyword>
<evidence type="ECO:0000313" key="10">
    <source>
        <dbReference type="Proteomes" id="UP000249547"/>
    </source>
</evidence>